<reference evidence="19 20" key="1">
    <citation type="submission" date="2011-07" db="EMBL/GenBank/DDBJ databases">
        <authorList>
            <person name="Coyne R."/>
            <person name="Brami D."/>
            <person name="Johnson J."/>
            <person name="Hostetler J."/>
            <person name="Hannick L."/>
            <person name="Clark T."/>
            <person name="Cassidy-Hanley D."/>
            <person name="Inman J."/>
        </authorList>
    </citation>
    <scope>NUCLEOTIDE SEQUENCE [LARGE SCALE GENOMIC DNA]</scope>
    <source>
        <strain evidence="19 20">G5</strain>
    </source>
</reference>
<evidence type="ECO:0000313" key="19">
    <source>
        <dbReference type="EMBL" id="EGR33344.1"/>
    </source>
</evidence>
<keyword evidence="9 17" id="KW-1133">Transmembrane helix</keyword>
<dbReference type="PANTHER" id="PTHR45628">
    <property type="entry name" value="VOLTAGE-DEPENDENT CALCIUM CHANNEL TYPE A SUBUNIT ALPHA-1"/>
    <property type="match status" value="1"/>
</dbReference>
<feature type="transmembrane region" description="Helical" evidence="17">
    <location>
        <begin position="576"/>
        <end position="594"/>
    </location>
</feature>
<dbReference type="GO" id="GO:0046872">
    <property type="term" value="F:metal ion binding"/>
    <property type="evidence" value="ECO:0007669"/>
    <property type="project" value="UniProtKB-KW"/>
</dbReference>
<evidence type="ECO:0000256" key="17">
    <source>
        <dbReference type="SAM" id="Phobius"/>
    </source>
</evidence>
<keyword evidence="6" id="KW-0677">Repeat</keyword>
<dbReference type="InParanoid" id="G0QN60"/>
<dbReference type="Pfam" id="PF00520">
    <property type="entry name" value="Ion_trans"/>
    <property type="match status" value="3"/>
</dbReference>
<feature type="transmembrane region" description="Helical" evidence="17">
    <location>
        <begin position="499"/>
        <end position="521"/>
    </location>
</feature>
<feature type="transmembrane region" description="Helical" evidence="17">
    <location>
        <begin position="1189"/>
        <end position="1211"/>
    </location>
</feature>
<evidence type="ECO:0000256" key="11">
    <source>
        <dbReference type="ARBA" id="ARBA00023136"/>
    </source>
</evidence>
<dbReference type="STRING" id="857967.G0QN60"/>
<feature type="transmembrane region" description="Helical" evidence="17">
    <location>
        <begin position="1296"/>
        <end position="1316"/>
    </location>
</feature>
<feature type="compositionally biased region" description="Low complexity" evidence="16">
    <location>
        <begin position="86"/>
        <end position="95"/>
    </location>
</feature>
<dbReference type="InterPro" id="IPR005821">
    <property type="entry name" value="Ion_trans_dom"/>
</dbReference>
<dbReference type="FunFam" id="1.10.287.70:FF:000117">
    <property type="entry name" value="Voltage-gated Ca2+ channel, alpha subunit"/>
    <property type="match status" value="1"/>
</dbReference>
<feature type="domain" description="Ion transport" evidence="18">
    <location>
        <begin position="1159"/>
        <end position="1394"/>
    </location>
</feature>
<evidence type="ECO:0000256" key="15">
    <source>
        <dbReference type="RuleBase" id="RU003808"/>
    </source>
</evidence>
<dbReference type="Gene3D" id="1.20.120.350">
    <property type="entry name" value="Voltage-gated potassium channels. Chain C"/>
    <property type="match status" value="3"/>
</dbReference>
<dbReference type="InterPro" id="IPR002077">
    <property type="entry name" value="VDCCAlpha1"/>
</dbReference>
<keyword evidence="8 15" id="KW-0851">Voltage-gated channel</keyword>
<keyword evidence="11 17" id="KW-0472">Membrane</keyword>
<protein>
    <recommendedName>
        <fullName evidence="18">Ion transport domain-containing protein</fullName>
    </recommendedName>
</protein>
<evidence type="ECO:0000313" key="20">
    <source>
        <dbReference type="Proteomes" id="UP000008983"/>
    </source>
</evidence>
<evidence type="ECO:0000256" key="7">
    <source>
        <dbReference type="ARBA" id="ARBA00022837"/>
    </source>
</evidence>
<dbReference type="InterPro" id="IPR050599">
    <property type="entry name" value="VDCC_alpha-1_subunit"/>
</dbReference>
<feature type="transmembrane region" description="Helical" evidence="17">
    <location>
        <begin position="533"/>
        <end position="555"/>
    </location>
</feature>
<dbReference type="FunFam" id="1.20.120.350:FF:000009">
    <property type="entry name" value="Voltage-dependent T-type calcium channel subunit alpha"/>
    <property type="match status" value="1"/>
</dbReference>
<evidence type="ECO:0000256" key="6">
    <source>
        <dbReference type="ARBA" id="ARBA00022737"/>
    </source>
</evidence>
<dbReference type="FunFam" id="1.20.120.350:FF:000072">
    <property type="entry name" value="Voltage-dependent T-type calcium channel subunit alpha"/>
    <property type="match status" value="1"/>
</dbReference>
<evidence type="ECO:0000259" key="18">
    <source>
        <dbReference type="Pfam" id="PF00520"/>
    </source>
</evidence>
<keyword evidence="4 15" id="KW-0107">Calcium channel</keyword>
<comment type="subcellular location">
    <subcellularLocation>
        <location evidence="1 15">Membrane</location>
        <topology evidence="1 15">Multi-pass membrane protein</topology>
    </subcellularLocation>
</comment>
<feature type="transmembrane region" description="Helical" evidence="17">
    <location>
        <begin position="1492"/>
        <end position="1513"/>
    </location>
</feature>
<dbReference type="GO" id="GO:0008331">
    <property type="term" value="F:high voltage-gated calcium channel activity"/>
    <property type="evidence" value="ECO:0007669"/>
    <property type="project" value="TreeGrafter"/>
</dbReference>
<evidence type="ECO:0000256" key="13">
    <source>
        <dbReference type="ARBA" id="ARBA00023303"/>
    </source>
</evidence>
<gene>
    <name evidence="19" type="ORF">IMG5_055680</name>
</gene>
<feature type="transmembrane region" description="Helical" evidence="17">
    <location>
        <begin position="1075"/>
        <end position="1103"/>
    </location>
</feature>
<dbReference type="Gene3D" id="1.10.287.70">
    <property type="match status" value="3"/>
</dbReference>
<feature type="domain" description="Ion transport" evidence="18">
    <location>
        <begin position="826"/>
        <end position="1112"/>
    </location>
</feature>
<keyword evidence="20" id="KW-1185">Reference proteome</keyword>
<feature type="domain" description="Ion transport" evidence="18">
    <location>
        <begin position="465"/>
        <end position="696"/>
    </location>
</feature>
<feature type="region of interest" description="Disordered" evidence="16">
    <location>
        <begin position="177"/>
        <end position="196"/>
    </location>
</feature>
<feature type="transmembrane region" description="Helical" evidence="17">
    <location>
        <begin position="1151"/>
        <end position="1177"/>
    </location>
</feature>
<dbReference type="OMA" id="HAGSWIL"/>
<feature type="non-terminal residue" evidence="19">
    <location>
        <position position="1"/>
    </location>
</feature>
<feature type="region of interest" description="Disordered" evidence="16">
    <location>
        <begin position="86"/>
        <end position="112"/>
    </location>
</feature>
<feature type="compositionally biased region" description="Low complexity" evidence="16">
    <location>
        <begin position="258"/>
        <end position="275"/>
    </location>
</feature>
<keyword evidence="2" id="KW-0813">Transport</keyword>
<feature type="binding site" evidence="14">
    <location>
        <position position="1053"/>
    </location>
    <ligand>
        <name>Ca(2+)</name>
        <dbReference type="ChEBI" id="CHEBI:29108"/>
    </ligand>
</feature>
<feature type="transmembrane region" description="Helical" evidence="17">
    <location>
        <begin position="946"/>
        <end position="975"/>
    </location>
</feature>
<evidence type="ECO:0000256" key="14">
    <source>
        <dbReference type="PIRSR" id="PIRSR602077-1"/>
    </source>
</evidence>
<accession>G0QN60</accession>
<name>G0QN60_ICHMU</name>
<dbReference type="PANTHER" id="PTHR45628:SF7">
    <property type="entry name" value="VOLTAGE-DEPENDENT CALCIUM CHANNEL TYPE A SUBUNIT ALPHA-1"/>
    <property type="match status" value="1"/>
</dbReference>
<keyword evidence="5 17" id="KW-0812">Transmembrane</keyword>
<keyword evidence="10" id="KW-0406">Ion transport</keyword>
<dbReference type="SUPFAM" id="SSF81324">
    <property type="entry name" value="Voltage-gated potassium channels"/>
    <property type="match status" value="3"/>
</dbReference>
<dbReference type="GeneID" id="14909522"/>
<evidence type="ECO:0000256" key="1">
    <source>
        <dbReference type="ARBA" id="ARBA00004141"/>
    </source>
</evidence>
<keyword evidence="7 14" id="KW-0106">Calcium</keyword>
<evidence type="ECO:0000256" key="3">
    <source>
        <dbReference type="ARBA" id="ARBA00022568"/>
    </source>
</evidence>
<feature type="compositionally biased region" description="Basic residues" evidence="16">
    <location>
        <begin position="96"/>
        <end position="109"/>
    </location>
</feature>
<feature type="transmembrane region" description="Helical" evidence="17">
    <location>
        <begin position="600"/>
        <end position="619"/>
    </location>
</feature>
<dbReference type="InterPro" id="IPR027359">
    <property type="entry name" value="Volt_channel_dom_sf"/>
</dbReference>
<keyword evidence="14" id="KW-0479">Metal-binding</keyword>
<evidence type="ECO:0000256" key="2">
    <source>
        <dbReference type="ARBA" id="ARBA00022448"/>
    </source>
</evidence>
<dbReference type="PRINTS" id="PR00167">
    <property type="entry name" value="CACHANNEL"/>
</dbReference>
<evidence type="ECO:0000256" key="12">
    <source>
        <dbReference type="ARBA" id="ARBA00023180"/>
    </source>
</evidence>
<dbReference type="OrthoDB" id="431720at2759"/>
<keyword evidence="12" id="KW-0325">Glycoprotein</keyword>
<keyword evidence="13" id="KW-0407">Ion channel</keyword>
<evidence type="ECO:0000256" key="4">
    <source>
        <dbReference type="ARBA" id="ARBA00022673"/>
    </source>
</evidence>
<dbReference type="RefSeq" id="XP_004037330.1">
    <property type="nucleotide sequence ID" value="XM_004037282.1"/>
</dbReference>
<evidence type="ECO:0000256" key="10">
    <source>
        <dbReference type="ARBA" id="ARBA00023065"/>
    </source>
</evidence>
<feature type="region of interest" description="Disordered" evidence="16">
    <location>
        <begin position="233"/>
        <end position="287"/>
    </location>
</feature>
<evidence type="ECO:0000256" key="5">
    <source>
        <dbReference type="ARBA" id="ARBA00022692"/>
    </source>
</evidence>
<feature type="transmembrane region" description="Helical" evidence="17">
    <location>
        <begin position="1362"/>
        <end position="1387"/>
    </location>
</feature>
<evidence type="ECO:0000256" key="16">
    <source>
        <dbReference type="SAM" id="MobiDB-lite"/>
    </source>
</evidence>
<evidence type="ECO:0000256" key="8">
    <source>
        <dbReference type="ARBA" id="ARBA00022882"/>
    </source>
</evidence>
<feature type="transmembrane region" description="Helical" evidence="17">
    <location>
        <begin position="465"/>
        <end position="487"/>
    </location>
</feature>
<proteinExistence type="inferred from homology"/>
<dbReference type="EMBL" id="GL983466">
    <property type="protein sequence ID" value="EGR33344.1"/>
    <property type="molecule type" value="Genomic_DNA"/>
</dbReference>
<evidence type="ECO:0000256" key="9">
    <source>
        <dbReference type="ARBA" id="ARBA00022989"/>
    </source>
</evidence>
<dbReference type="GO" id="GO:0005891">
    <property type="term" value="C:voltage-gated calcium channel complex"/>
    <property type="evidence" value="ECO:0007669"/>
    <property type="project" value="InterPro"/>
</dbReference>
<comment type="similarity">
    <text evidence="15">Belongs to the calcium channel alpha-1 subunit (TC 1.A.1.11) family.</text>
</comment>
<sequence length="1560" mass="184728">YEDKKIKQFNFEIQRNIIENQPIMQNKNINKIIKKIVNLNQLSPAEKNMEYSQKSITSQKNVNQAEQQKNQKIGNIQETNMLSSQKFQHQFNQNNQRKKTNIRQNHKQQKTQIKDKSEFDFLEYIQQREKTILFEQEKKNQNKLQFKKNNLKFQDLRNPKNISLPQKEQAGRKISIFYQTPQSNRNNRKDTIQSPNIQTIKKKQEIEIEQEENNNNFQKFNNQLLKISENLNDSNQESENDIKKRQQQQLSKIPYKEQQTTQQQKQIYKQTTQSKSSKKNEAQGDVPVQQWDIQKAFQLLFGVEFDDQKKNNQIEENIQNIESRANFQSYKTNNYTNISVNDNIKIIQQQQTQTNILNEQEKKNLEQQNQEDPNQKLLIQPIDKDYNDIFNLFMQKAEQQRFVIDLYWSGEDTLPQSCFNKSERAIDCVLKSLNYQSKDLELYEEGIYGKIQEIRRQMKNIVNSFFFDNFIMICVVTNTFILTLDGLVNKEQESLIQQFNYIFTIIFTIDMGLKLLGLGIYEYLTDKMNIFDFIIVVLSLVELIFLESSTGISAFRSIRVLRVFRVLRVTRLIRSLQFMKIIIIAISSSIQSFIYILLLLFLFIFIYSLLGMQIFGGLFQFNKEIIRMNFDSFSNAFLTVFDVMTMENWNEILINCLRTTQNKFATILYFVSWIFIGNYVLLNLLLAIVMDSFDNDVCKEETLEWQQGIEIQQDIDVDFQSETTTQFNQSNVGLSSANMNQLQSFNKSQQMNKIQSFKRSQSKIKDQEIEQQKQENIQKKKLLFNIKGKKNFIYFENIACEKSYYLFSKQNVFRKICYRIIKHEKFEDVIMGSIILSSFNLIIDTYFNDFSNPKEVLEAHISSQIGIAFTGFYTIELLFKSIAYGFILDDNSYLREGWSWLDLFIVVSSLVDACLDSINLSSFKIIRLLRTLRPLRFIQQNKSMKLIVTALIESVSGILNVVLVVLLIWIMFAILGMNFLQGKLNYCDFPQDGNTYSLYDYDKQKVIYKNIKILQVKKKKCNQIQGAEWKTHDINFDNIGNSMLSLFILSTIEAWPNYVWNFVDADENGPKKDNYYWFIIYVIVFILIGSMFLLNLFVAIMSLNYNLAAEKAKNEFLTEEQAQWIELQRLLIKSKPDYTSLRHPENKIRKFIWIICESSIYQTFVMICILLNVIAMAFAYDTSPVEYDYIMNIINLSFTSVFISEAILKLFAYGIRGYFYDSWNQFDFFVVMASLLDIFLTFSGKKVISFLKIGPQIARIFRISRVTRLLRLIKSFEGLNKLIQTAVFSLPSLLNAVALLFLVYFIFAILAVHLFLNIKTGKVINEFQNFENFHKSIILLFICSTGEDWPSYMFDVMKGNPLNCIFFISFIITVQFVMMNLFVLIIIDQFEQNYINKDNPLNHFSEYEKNFKFQWVKYTKDTFGIKINEKYISKLYFKLQEPLGYGIYITKNIQKIIYNQINLQINIQKVKYIKIYIQKQYINIYIYIQQYIYNYIQVYIFIYIYIILSIIIIQSQILKLKRKNTFLNQNNVFQILIKKISRKRKKNLNYFNQNKLTNKL</sequence>
<feature type="transmembrane region" description="Helical" evidence="17">
    <location>
        <begin position="667"/>
        <end position="690"/>
    </location>
</feature>
<dbReference type="Proteomes" id="UP000008983">
    <property type="component" value="Unassembled WGS sequence"/>
</dbReference>
<dbReference type="GO" id="GO:0098703">
    <property type="term" value="P:calcium ion import across plasma membrane"/>
    <property type="evidence" value="ECO:0007669"/>
    <property type="project" value="TreeGrafter"/>
</dbReference>
<organism evidence="19 20">
    <name type="scientific">Ichthyophthirius multifiliis</name>
    <name type="common">White spot disease agent</name>
    <name type="synonym">Ich</name>
    <dbReference type="NCBI Taxonomy" id="5932"/>
    <lineage>
        <taxon>Eukaryota</taxon>
        <taxon>Sar</taxon>
        <taxon>Alveolata</taxon>
        <taxon>Ciliophora</taxon>
        <taxon>Intramacronucleata</taxon>
        <taxon>Oligohymenophorea</taxon>
        <taxon>Hymenostomatida</taxon>
        <taxon>Ophryoglenina</taxon>
        <taxon>Ichthyophthirius</taxon>
    </lineage>
</organism>
<dbReference type="eggNOG" id="KOG2301">
    <property type="taxonomic scope" value="Eukaryota"/>
</dbReference>
<keyword evidence="3 15" id="KW-0109">Calcium transport</keyword>